<organism evidence="2 3">
    <name type="scientific">Nonomuraea insulae</name>
    <dbReference type="NCBI Taxonomy" id="1616787"/>
    <lineage>
        <taxon>Bacteria</taxon>
        <taxon>Bacillati</taxon>
        <taxon>Actinomycetota</taxon>
        <taxon>Actinomycetes</taxon>
        <taxon>Streptosporangiales</taxon>
        <taxon>Streptosporangiaceae</taxon>
        <taxon>Nonomuraea</taxon>
    </lineage>
</organism>
<evidence type="ECO:0000256" key="1">
    <source>
        <dbReference type="SAM" id="MobiDB-lite"/>
    </source>
</evidence>
<dbReference type="EMBL" id="JBHSPA010000112">
    <property type="protein sequence ID" value="MFC5834405.1"/>
    <property type="molecule type" value="Genomic_DNA"/>
</dbReference>
<gene>
    <name evidence="2" type="ORF">ACFPZ3_62075</name>
</gene>
<name>A0ABW1DB09_9ACTN</name>
<reference evidence="3" key="1">
    <citation type="journal article" date="2019" name="Int. J. Syst. Evol. Microbiol.">
        <title>The Global Catalogue of Microorganisms (GCM) 10K type strain sequencing project: providing services to taxonomists for standard genome sequencing and annotation.</title>
        <authorList>
            <consortium name="The Broad Institute Genomics Platform"/>
            <consortium name="The Broad Institute Genome Sequencing Center for Infectious Disease"/>
            <person name="Wu L."/>
            <person name="Ma J."/>
        </authorList>
    </citation>
    <scope>NUCLEOTIDE SEQUENCE [LARGE SCALE GENOMIC DNA]</scope>
    <source>
        <strain evidence="3">CCUG 53903</strain>
    </source>
</reference>
<feature type="compositionally biased region" description="Low complexity" evidence="1">
    <location>
        <begin position="67"/>
        <end position="76"/>
    </location>
</feature>
<feature type="region of interest" description="Disordered" evidence="1">
    <location>
        <begin position="1"/>
        <end position="76"/>
    </location>
</feature>
<evidence type="ECO:0000313" key="3">
    <source>
        <dbReference type="Proteomes" id="UP001596058"/>
    </source>
</evidence>
<comment type="caution">
    <text evidence="2">The sequence shown here is derived from an EMBL/GenBank/DDBJ whole genome shotgun (WGS) entry which is preliminary data.</text>
</comment>
<feature type="compositionally biased region" description="Basic and acidic residues" evidence="1">
    <location>
        <begin position="1"/>
        <end position="26"/>
    </location>
</feature>
<feature type="compositionally biased region" description="Basic residues" evidence="1">
    <location>
        <begin position="38"/>
        <end position="48"/>
    </location>
</feature>
<proteinExistence type="predicted"/>
<dbReference type="Proteomes" id="UP001596058">
    <property type="component" value="Unassembled WGS sequence"/>
</dbReference>
<sequence length="76" mass="8103">MATEDADHPVPAERQEDIAEREERPGNVEPAPAPRTPPRWRGHVKAPRAVKPSPATQKPAAPPAQPPEASGGEKTS</sequence>
<dbReference type="RefSeq" id="WP_379523818.1">
    <property type="nucleotide sequence ID" value="NZ_JBHSPA010000112.1"/>
</dbReference>
<evidence type="ECO:0000313" key="2">
    <source>
        <dbReference type="EMBL" id="MFC5834405.1"/>
    </source>
</evidence>
<protein>
    <submittedName>
        <fullName evidence="2">Uncharacterized protein</fullName>
    </submittedName>
</protein>
<keyword evidence="3" id="KW-1185">Reference proteome</keyword>
<accession>A0ABW1DB09</accession>